<name>A0A4V6I6Z7_STECR</name>
<evidence type="ECO:0000256" key="2">
    <source>
        <dbReference type="ARBA" id="ARBA00022692"/>
    </source>
</evidence>
<protein>
    <recommendedName>
        <fullName evidence="6">Major facilitator superfamily (MFS) profile domain-containing protein</fullName>
    </recommendedName>
</protein>
<dbReference type="AlphaFoldDB" id="A0A4V6I6Z7"/>
<dbReference type="InterPro" id="IPR045263">
    <property type="entry name" value="GLUT"/>
</dbReference>
<gene>
    <name evidence="7" type="ORF">L596_000034</name>
</gene>
<dbReference type="GO" id="GO:0015149">
    <property type="term" value="F:hexose transmembrane transporter activity"/>
    <property type="evidence" value="ECO:0007669"/>
    <property type="project" value="TreeGrafter"/>
</dbReference>
<dbReference type="OrthoDB" id="4142200at2759"/>
<evidence type="ECO:0000313" key="8">
    <source>
        <dbReference type="Proteomes" id="UP000298663"/>
    </source>
</evidence>
<keyword evidence="3 5" id="KW-1133">Transmembrane helix</keyword>
<reference evidence="7 8" key="1">
    <citation type="journal article" date="2015" name="Genome Biol.">
        <title>Comparative genomics of Steinernema reveals deeply conserved gene regulatory networks.</title>
        <authorList>
            <person name="Dillman A.R."/>
            <person name="Macchietto M."/>
            <person name="Porter C.F."/>
            <person name="Rogers A."/>
            <person name="Williams B."/>
            <person name="Antoshechkin I."/>
            <person name="Lee M.M."/>
            <person name="Goodwin Z."/>
            <person name="Lu X."/>
            <person name="Lewis E.E."/>
            <person name="Goodrich-Blair H."/>
            <person name="Stock S.P."/>
            <person name="Adams B.J."/>
            <person name="Sternberg P.W."/>
            <person name="Mortazavi A."/>
        </authorList>
    </citation>
    <scope>NUCLEOTIDE SEQUENCE [LARGE SCALE GENOMIC DNA]</scope>
    <source>
        <strain evidence="7 8">ALL</strain>
    </source>
</reference>
<feature type="transmembrane region" description="Helical" evidence="5">
    <location>
        <begin position="60"/>
        <end position="79"/>
    </location>
</feature>
<dbReference type="PROSITE" id="PS50850">
    <property type="entry name" value="MFS"/>
    <property type="match status" value="1"/>
</dbReference>
<keyword evidence="4 5" id="KW-0472">Membrane</keyword>
<comment type="caution">
    <text evidence="7">The sequence shown here is derived from an EMBL/GenBank/DDBJ whole genome shotgun (WGS) entry which is preliminary data.</text>
</comment>
<evidence type="ECO:0000259" key="6">
    <source>
        <dbReference type="PROSITE" id="PS50850"/>
    </source>
</evidence>
<accession>A0A4V6I6Z7</accession>
<dbReference type="SUPFAM" id="SSF103473">
    <property type="entry name" value="MFS general substrate transporter"/>
    <property type="match status" value="1"/>
</dbReference>
<evidence type="ECO:0000256" key="5">
    <source>
        <dbReference type="SAM" id="Phobius"/>
    </source>
</evidence>
<evidence type="ECO:0000256" key="3">
    <source>
        <dbReference type="ARBA" id="ARBA00022989"/>
    </source>
</evidence>
<dbReference type="PANTHER" id="PTHR23503">
    <property type="entry name" value="SOLUTE CARRIER FAMILY 2"/>
    <property type="match status" value="1"/>
</dbReference>
<organism evidence="7 8">
    <name type="scientific">Steinernema carpocapsae</name>
    <name type="common">Entomopathogenic nematode</name>
    <dbReference type="NCBI Taxonomy" id="34508"/>
    <lineage>
        <taxon>Eukaryota</taxon>
        <taxon>Metazoa</taxon>
        <taxon>Ecdysozoa</taxon>
        <taxon>Nematoda</taxon>
        <taxon>Chromadorea</taxon>
        <taxon>Rhabditida</taxon>
        <taxon>Tylenchina</taxon>
        <taxon>Panagrolaimomorpha</taxon>
        <taxon>Strongyloidoidea</taxon>
        <taxon>Steinernematidae</taxon>
        <taxon>Steinernema</taxon>
    </lineage>
</organism>
<keyword evidence="2 5" id="KW-0812">Transmembrane</keyword>
<dbReference type="Gene3D" id="1.20.1250.20">
    <property type="entry name" value="MFS general substrate transporter like domains"/>
    <property type="match status" value="1"/>
</dbReference>
<dbReference type="InterPro" id="IPR020846">
    <property type="entry name" value="MFS_dom"/>
</dbReference>
<dbReference type="Pfam" id="PF00083">
    <property type="entry name" value="Sugar_tr"/>
    <property type="match status" value="1"/>
</dbReference>
<feature type="transmembrane region" description="Helical" evidence="5">
    <location>
        <begin position="91"/>
        <end position="114"/>
    </location>
</feature>
<dbReference type="PANTHER" id="PTHR23503:SF29">
    <property type="entry name" value="MAJOR FACILITATOR SUPERFAMILY (MFS) PROFILE DOMAIN-CONTAINING PROTEIN"/>
    <property type="match status" value="1"/>
</dbReference>
<dbReference type="EMBL" id="AZBU02000001">
    <property type="protein sequence ID" value="TMS32153.1"/>
    <property type="molecule type" value="Genomic_DNA"/>
</dbReference>
<dbReference type="InterPro" id="IPR036259">
    <property type="entry name" value="MFS_trans_sf"/>
</dbReference>
<keyword evidence="8" id="KW-1185">Reference proteome</keyword>
<dbReference type="STRING" id="34508.A0A4V6I6Z7"/>
<evidence type="ECO:0000256" key="4">
    <source>
        <dbReference type="ARBA" id="ARBA00023136"/>
    </source>
</evidence>
<dbReference type="Proteomes" id="UP000298663">
    <property type="component" value="Chromosome X"/>
</dbReference>
<feature type="transmembrane region" description="Helical" evidence="5">
    <location>
        <begin position="120"/>
        <end position="141"/>
    </location>
</feature>
<dbReference type="GO" id="GO:0016020">
    <property type="term" value="C:membrane"/>
    <property type="evidence" value="ECO:0007669"/>
    <property type="project" value="UniProtKB-SubCell"/>
</dbReference>
<sequence>MDVLTTIKLFAICTVISYSCNFQYGYSTVYLNTPVDGFKDYLKETFVKRGWTFTEATYDWVWNLIINIWFVGFFFGVWLSPVLNDRYGRKVGFIVMNILSLIAAVARFVGTQFYMPELLFIGRLLVSVATAVTYQANILYLQVKHFLLFN</sequence>
<feature type="domain" description="Major facilitator superfamily (MFS) profile" evidence="6">
    <location>
        <begin position="13"/>
        <end position="150"/>
    </location>
</feature>
<proteinExistence type="predicted"/>
<evidence type="ECO:0000256" key="1">
    <source>
        <dbReference type="ARBA" id="ARBA00004141"/>
    </source>
</evidence>
<reference evidence="7 8" key="2">
    <citation type="journal article" date="2019" name="G3 (Bethesda)">
        <title>Hybrid Assembly of the Genome of the Entomopathogenic Nematode Steinernema carpocapsae Identifies the X-Chromosome.</title>
        <authorList>
            <person name="Serra L."/>
            <person name="Macchietto M."/>
            <person name="Macias-Munoz A."/>
            <person name="McGill C.J."/>
            <person name="Rodriguez I.M."/>
            <person name="Rodriguez B."/>
            <person name="Murad R."/>
            <person name="Mortazavi A."/>
        </authorList>
    </citation>
    <scope>NUCLEOTIDE SEQUENCE [LARGE SCALE GENOMIC DNA]</scope>
    <source>
        <strain evidence="7 8">ALL</strain>
    </source>
</reference>
<dbReference type="InterPro" id="IPR005828">
    <property type="entry name" value="MFS_sugar_transport-like"/>
</dbReference>
<dbReference type="EMBL" id="CM016762">
    <property type="protein sequence ID" value="TMS32153.1"/>
    <property type="molecule type" value="Genomic_DNA"/>
</dbReference>
<evidence type="ECO:0000313" key="7">
    <source>
        <dbReference type="EMBL" id="TMS32153.1"/>
    </source>
</evidence>
<comment type="subcellular location">
    <subcellularLocation>
        <location evidence="1">Membrane</location>
        <topology evidence="1">Multi-pass membrane protein</topology>
    </subcellularLocation>
</comment>